<feature type="transmembrane region" description="Helical" evidence="2">
    <location>
        <begin position="60"/>
        <end position="77"/>
    </location>
</feature>
<comment type="caution">
    <text evidence="3">The sequence shown here is derived from an EMBL/GenBank/DDBJ whole genome shotgun (WGS) entry which is preliminary data.</text>
</comment>
<sequence>MSEIGTTILALGLIGAIIVLPPTTAVYYNARRKRLSTALHWAVAMGLSTCLAVVAFGLEFYLGLAGPLIVGSLYLYRTRSVERPRSREERANEKHDGDYEHKHSWYR</sequence>
<organism evidence="3 4">
    <name type="scientific">Natronolimnobius baerhuensis</name>
    <dbReference type="NCBI Taxonomy" id="253108"/>
    <lineage>
        <taxon>Archaea</taxon>
        <taxon>Methanobacteriati</taxon>
        <taxon>Methanobacteriota</taxon>
        <taxon>Stenosarchaea group</taxon>
        <taxon>Halobacteria</taxon>
        <taxon>Halobacteriales</taxon>
        <taxon>Natrialbaceae</taxon>
        <taxon>Natronolimnobius</taxon>
    </lineage>
</organism>
<keyword evidence="2" id="KW-0812">Transmembrane</keyword>
<protein>
    <submittedName>
        <fullName evidence="3">Uncharacterized protein</fullName>
    </submittedName>
</protein>
<keyword evidence="2" id="KW-0472">Membrane</keyword>
<feature type="transmembrane region" description="Helical" evidence="2">
    <location>
        <begin position="35"/>
        <end position="54"/>
    </location>
</feature>
<name>A0A202EB54_9EURY</name>
<evidence type="ECO:0000256" key="2">
    <source>
        <dbReference type="SAM" id="Phobius"/>
    </source>
</evidence>
<dbReference type="AlphaFoldDB" id="A0A202EB54"/>
<proteinExistence type="predicted"/>
<feature type="region of interest" description="Disordered" evidence="1">
    <location>
        <begin position="81"/>
        <end position="107"/>
    </location>
</feature>
<accession>A0A202EB54</accession>
<dbReference type="OrthoDB" id="378437at2157"/>
<evidence type="ECO:0000313" key="4">
    <source>
        <dbReference type="Proteomes" id="UP000196084"/>
    </source>
</evidence>
<evidence type="ECO:0000256" key="1">
    <source>
        <dbReference type="SAM" id="MobiDB-lite"/>
    </source>
</evidence>
<dbReference type="Proteomes" id="UP000196084">
    <property type="component" value="Unassembled WGS sequence"/>
</dbReference>
<feature type="transmembrane region" description="Helical" evidence="2">
    <location>
        <begin position="6"/>
        <end position="28"/>
    </location>
</feature>
<dbReference type="EMBL" id="MWPH01000001">
    <property type="protein sequence ID" value="OVE85464.1"/>
    <property type="molecule type" value="Genomic_DNA"/>
</dbReference>
<keyword evidence="2" id="KW-1133">Transmembrane helix</keyword>
<gene>
    <name evidence="3" type="ORF">B2G88_01145</name>
</gene>
<evidence type="ECO:0000313" key="3">
    <source>
        <dbReference type="EMBL" id="OVE85464.1"/>
    </source>
</evidence>
<keyword evidence="4" id="KW-1185">Reference proteome</keyword>
<dbReference type="RefSeq" id="WP_054863971.1">
    <property type="nucleotide sequence ID" value="NZ_MWPH01000001.1"/>
</dbReference>
<reference evidence="3 4" key="1">
    <citation type="submission" date="2017-02" db="EMBL/GenBank/DDBJ databases">
        <title>Natronthermophilus aegyptiacus gen. nov.,sp. nov., an aerobic, extremely halophilic alkalithermophilic archaeon isolated from the athalassohaline Wadi An Natrun, Egypt.</title>
        <authorList>
            <person name="Zhao B."/>
        </authorList>
    </citation>
    <scope>NUCLEOTIDE SEQUENCE [LARGE SCALE GENOMIC DNA]</scope>
    <source>
        <strain evidence="3 4">CGMCC 1.3597</strain>
    </source>
</reference>